<feature type="compositionally biased region" description="Basic and acidic residues" evidence="1">
    <location>
        <begin position="40"/>
        <end position="57"/>
    </location>
</feature>
<dbReference type="EMBL" id="MT631359">
    <property type="protein sequence ID" value="QNO48704.1"/>
    <property type="molecule type" value="Genomic_DNA"/>
</dbReference>
<name>A0A7G9YL20_9EURY</name>
<protein>
    <recommendedName>
        <fullName evidence="3">Reverse transcriptase domain-containing protein</fullName>
    </recommendedName>
</protein>
<gene>
    <name evidence="2" type="ORF">MNILOELO_00006</name>
</gene>
<proteinExistence type="predicted"/>
<evidence type="ECO:0000256" key="1">
    <source>
        <dbReference type="SAM" id="MobiDB-lite"/>
    </source>
</evidence>
<evidence type="ECO:0000313" key="2">
    <source>
        <dbReference type="EMBL" id="QNO48704.1"/>
    </source>
</evidence>
<dbReference type="AlphaFoldDB" id="A0A7G9YL20"/>
<sequence length="70" mass="7501">MYNRHLNPTKAGTPQGGIISPIMANMTLEGMEKAIATKYHDSKSGKIDKGNYNHESAEINPYSPAGANPA</sequence>
<accession>A0A7G9YL20</accession>
<organism evidence="2">
    <name type="scientific">Candidatus Methanogaster sp. ANME-2c ERB4</name>
    <dbReference type="NCBI Taxonomy" id="2759911"/>
    <lineage>
        <taxon>Archaea</taxon>
        <taxon>Methanobacteriati</taxon>
        <taxon>Methanobacteriota</taxon>
        <taxon>Stenosarchaea group</taxon>
        <taxon>Methanomicrobia</taxon>
        <taxon>Methanosarcinales</taxon>
        <taxon>ANME-2 cluster</taxon>
        <taxon>Candidatus Methanogasteraceae</taxon>
        <taxon>Candidatus Methanogaster</taxon>
    </lineage>
</organism>
<reference evidence="2" key="1">
    <citation type="submission" date="2020-06" db="EMBL/GenBank/DDBJ databases">
        <title>Unique genomic features of the anaerobic methanotrophic archaea.</title>
        <authorList>
            <person name="Chadwick G.L."/>
            <person name="Skennerton C.T."/>
            <person name="Laso-Perez R."/>
            <person name="Leu A.O."/>
            <person name="Speth D.R."/>
            <person name="Yu H."/>
            <person name="Morgan-Lang C."/>
            <person name="Hatzenpichler R."/>
            <person name="Goudeau D."/>
            <person name="Malmstrom R."/>
            <person name="Brazelton W.J."/>
            <person name="Woyke T."/>
            <person name="Hallam S.J."/>
            <person name="Tyson G.W."/>
            <person name="Wegener G."/>
            <person name="Boetius A."/>
            <person name="Orphan V."/>
        </authorList>
    </citation>
    <scope>NUCLEOTIDE SEQUENCE</scope>
</reference>
<evidence type="ECO:0008006" key="3">
    <source>
        <dbReference type="Google" id="ProtNLM"/>
    </source>
</evidence>
<feature type="region of interest" description="Disordered" evidence="1">
    <location>
        <begin position="40"/>
        <end position="70"/>
    </location>
</feature>